<keyword evidence="2" id="KW-1185">Reference proteome</keyword>
<proteinExistence type="predicted"/>
<evidence type="ECO:0000313" key="1">
    <source>
        <dbReference type="EMBL" id="GFR14040.1"/>
    </source>
</evidence>
<sequence length="79" mass="9166">MELTQREEDVMIRKLFDLQCFYVNKASVASPTMGLSEEIVQQISQSEIAFKRCCQVKSCCDALREKEKCLPARVCLWQM</sequence>
<dbReference type="Proteomes" id="UP000887116">
    <property type="component" value="Unassembled WGS sequence"/>
</dbReference>
<name>A0A8X6IZD3_TRICU</name>
<organism evidence="1 2">
    <name type="scientific">Trichonephila clavata</name>
    <name type="common">Joro spider</name>
    <name type="synonym">Nephila clavata</name>
    <dbReference type="NCBI Taxonomy" id="2740835"/>
    <lineage>
        <taxon>Eukaryota</taxon>
        <taxon>Metazoa</taxon>
        <taxon>Ecdysozoa</taxon>
        <taxon>Arthropoda</taxon>
        <taxon>Chelicerata</taxon>
        <taxon>Arachnida</taxon>
        <taxon>Araneae</taxon>
        <taxon>Araneomorphae</taxon>
        <taxon>Entelegynae</taxon>
        <taxon>Araneoidea</taxon>
        <taxon>Nephilidae</taxon>
        <taxon>Trichonephila</taxon>
    </lineage>
</organism>
<evidence type="ECO:0000313" key="2">
    <source>
        <dbReference type="Proteomes" id="UP000887116"/>
    </source>
</evidence>
<gene>
    <name evidence="1" type="ORF">TNCT_732891</name>
</gene>
<comment type="caution">
    <text evidence="1">The sequence shown here is derived from an EMBL/GenBank/DDBJ whole genome shotgun (WGS) entry which is preliminary data.</text>
</comment>
<accession>A0A8X6IZD3</accession>
<dbReference type="AlphaFoldDB" id="A0A8X6IZD3"/>
<reference evidence="1" key="1">
    <citation type="submission" date="2020-07" db="EMBL/GenBank/DDBJ databases">
        <title>Multicomponent nature underlies the extraordinary mechanical properties of spider dragline silk.</title>
        <authorList>
            <person name="Kono N."/>
            <person name="Nakamura H."/>
            <person name="Mori M."/>
            <person name="Yoshida Y."/>
            <person name="Ohtoshi R."/>
            <person name="Malay A.D."/>
            <person name="Moran D.A.P."/>
            <person name="Tomita M."/>
            <person name="Numata K."/>
            <person name="Arakawa K."/>
        </authorList>
    </citation>
    <scope>NUCLEOTIDE SEQUENCE</scope>
</reference>
<dbReference type="EMBL" id="BMAO01007158">
    <property type="protein sequence ID" value="GFR14040.1"/>
    <property type="molecule type" value="Genomic_DNA"/>
</dbReference>
<protein>
    <submittedName>
        <fullName evidence="1">Uncharacterized protein</fullName>
    </submittedName>
</protein>